<protein>
    <recommendedName>
        <fullName evidence="2">Glycosyltransferase 2-like domain-containing protein</fullName>
    </recommendedName>
</protein>
<feature type="domain" description="Glycosyltransferase 2-like" evidence="2">
    <location>
        <begin position="137"/>
        <end position="352"/>
    </location>
</feature>
<keyword evidence="1" id="KW-0812">Transmembrane</keyword>
<dbReference type="InterPro" id="IPR029044">
    <property type="entry name" value="Nucleotide-diphossugar_trans"/>
</dbReference>
<accession>A0ABP9Y6Y9</accession>
<keyword evidence="1" id="KW-1133">Transmembrane helix</keyword>
<dbReference type="Proteomes" id="UP001476247">
    <property type="component" value="Unassembled WGS sequence"/>
</dbReference>
<name>A0ABP9Y6Y9_9FUNG</name>
<evidence type="ECO:0000313" key="3">
    <source>
        <dbReference type="EMBL" id="GAA5802495.1"/>
    </source>
</evidence>
<evidence type="ECO:0000259" key="2">
    <source>
        <dbReference type="Pfam" id="PF13632"/>
    </source>
</evidence>
<dbReference type="EMBL" id="BAABUJ010000023">
    <property type="protein sequence ID" value="GAA5802495.1"/>
    <property type="molecule type" value="Genomic_DNA"/>
</dbReference>
<dbReference type="PANTHER" id="PTHR36851:SF1">
    <property type="entry name" value="GLYCO_TRANS_2-LIKE DOMAIN-CONTAINING PROTEIN"/>
    <property type="match status" value="1"/>
</dbReference>
<feature type="transmembrane region" description="Helical" evidence="1">
    <location>
        <begin position="401"/>
        <end position="420"/>
    </location>
</feature>
<reference evidence="3 4" key="1">
    <citation type="submission" date="2024-04" db="EMBL/GenBank/DDBJ databases">
        <title>genome sequences of Mucor flavus KT1a and Helicostylum pulchrum KT1b strains isolation_sourced from the surface of a dry-aged beef.</title>
        <authorList>
            <person name="Toyotome T."/>
            <person name="Hosono M."/>
            <person name="Torimaru M."/>
            <person name="Fukuda K."/>
            <person name="Mikami N."/>
        </authorList>
    </citation>
    <scope>NUCLEOTIDE SEQUENCE [LARGE SCALE GENOMIC DNA]</scope>
    <source>
        <strain evidence="3 4">KT1b</strain>
    </source>
</reference>
<evidence type="ECO:0000256" key="1">
    <source>
        <dbReference type="SAM" id="Phobius"/>
    </source>
</evidence>
<keyword evidence="1" id="KW-0472">Membrane</keyword>
<evidence type="ECO:0000313" key="4">
    <source>
        <dbReference type="Proteomes" id="UP001476247"/>
    </source>
</evidence>
<gene>
    <name evidence="3" type="ORF">HPULCUR_007960</name>
</gene>
<keyword evidence="4" id="KW-1185">Reference proteome</keyword>
<dbReference type="PANTHER" id="PTHR36851">
    <property type="entry name" value="UNNAMED PRODUCT"/>
    <property type="match status" value="1"/>
</dbReference>
<dbReference type="Pfam" id="PF13632">
    <property type="entry name" value="Glyco_trans_2_3"/>
    <property type="match status" value="1"/>
</dbReference>
<dbReference type="InterPro" id="IPR001173">
    <property type="entry name" value="Glyco_trans_2-like"/>
</dbReference>
<feature type="transmembrane region" description="Helical" evidence="1">
    <location>
        <begin position="350"/>
        <end position="372"/>
    </location>
</feature>
<dbReference type="Gene3D" id="3.90.550.10">
    <property type="entry name" value="Spore Coat Polysaccharide Biosynthesis Protein SpsA, Chain A"/>
    <property type="match status" value="1"/>
</dbReference>
<comment type="caution">
    <text evidence="3">The sequence shown here is derived from an EMBL/GenBank/DDBJ whole genome shotgun (WGS) entry which is preliminary data.</text>
</comment>
<proteinExistence type="predicted"/>
<organism evidence="3 4">
    <name type="scientific">Helicostylum pulchrum</name>
    <dbReference type="NCBI Taxonomy" id="562976"/>
    <lineage>
        <taxon>Eukaryota</taxon>
        <taxon>Fungi</taxon>
        <taxon>Fungi incertae sedis</taxon>
        <taxon>Mucoromycota</taxon>
        <taxon>Mucoromycotina</taxon>
        <taxon>Mucoromycetes</taxon>
        <taxon>Mucorales</taxon>
        <taxon>Mucorineae</taxon>
        <taxon>Mucoraceae</taxon>
        <taxon>Helicostylum</taxon>
    </lineage>
</organism>
<sequence>MTANSIKKTISRNKSVAKLEDIESILAYDLVHAIVVPNYAEPEALIRDTIQRIAVHKRARTNYVIILAMETSELYHGSKSDNLRECFKDNFLQFIVTNHPSDLPGEARGKGSNISYAARKGCAKLIESGIDRQRIMITIADSDSHIPELYIKEIEKVFDLNEDPYFKVYAPPIFFSRNCFKVPASVRVTDIVWSSMIMSNLSSSTGIGFPCSTYTVSYVLADSVGYWDTDADAVGEDMHMTLKCIFKTKGRARMVPIFVPINLMNVETGGYVNNLWARFVQAKRHYNGVADVSYTLRSALDLPTFCIDARNPLLSPSSTSSCSSMAEVQEEPTKYFWATKFLITFKVFEAHFIPVTSGWLMFLAVPVMQFILQPPVGFEGWVATDQNPILLSDFYLRIFNVLKWITIVVPFPLFATLWIYESLHRFIDVEFLNKTKEETRSWVNYFDYLHTPIAAWVFMTIPSDIASLKRIFKTRDQYIVAEKLFHEGRD</sequence>